<sequence>MGIYPLPYPWPFQLFLLFFFILTLFRTPWLKNRGVQLGRPALHIAVSFQAPLSFGAMGGAIFDLSHIFIISLGFMPGYEEDELDWCSVACARKKRRTATRDMSLQCQSVIVEMSELTRLTPNREEQIVRASFPQGRMEAEIWQCDRSSGYLPGHTPDTSPNQLVVISLQPLDGFLSGVCFVGEPRKFSFRQPR</sequence>
<dbReference type="Proteomes" id="UP000717696">
    <property type="component" value="Unassembled WGS sequence"/>
</dbReference>
<dbReference type="AlphaFoldDB" id="A0A9P9F0G2"/>
<organism evidence="2 3">
    <name type="scientific">Dactylonectria estremocensis</name>
    <dbReference type="NCBI Taxonomy" id="1079267"/>
    <lineage>
        <taxon>Eukaryota</taxon>
        <taxon>Fungi</taxon>
        <taxon>Dikarya</taxon>
        <taxon>Ascomycota</taxon>
        <taxon>Pezizomycotina</taxon>
        <taxon>Sordariomycetes</taxon>
        <taxon>Hypocreomycetidae</taxon>
        <taxon>Hypocreales</taxon>
        <taxon>Nectriaceae</taxon>
        <taxon>Dactylonectria</taxon>
    </lineage>
</organism>
<feature type="transmembrane region" description="Helical" evidence="1">
    <location>
        <begin position="12"/>
        <end position="29"/>
    </location>
</feature>
<feature type="transmembrane region" description="Helical" evidence="1">
    <location>
        <begin position="41"/>
        <end position="62"/>
    </location>
</feature>
<comment type="caution">
    <text evidence="2">The sequence shown here is derived from an EMBL/GenBank/DDBJ whole genome shotgun (WGS) entry which is preliminary data.</text>
</comment>
<keyword evidence="3" id="KW-1185">Reference proteome</keyword>
<dbReference type="EMBL" id="JAGMUU010000006">
    <property type="protein sequence ID" value="KAH7150027.1"/>
    <property type="molecule type" value="Genomic_DNA"/>
</dbReference>
<keyword evidence="1" id="KW-0472">Membrane</keyword>
<name>A0A9P9F0G2_9HYPO</name>
<evidence type="ECO:0000313" key="3">
    <source>
        <dbReference type="Proteomes" id="UP000717696"/>
    </source>
</evidence>
<protein>
    <submittedName>
        <fullName evidence="2">Uncharacterized protein</fullName>
    </submittedName>
</protein>
<accession>A0A9P9F0G2</accession>
<evidence type="ECO:0000256" key="1">
    <source>
        <dbReference type="SAM" id="Phobius"/>
    </source>
</evidence>
<keyword evidence="1" id="KW-0812">Transmembrane</keyword>
<reference evidence="2" key="1">
    <citation type="journal article" date="2021" name="Nat. Commun.">
        <title>Genetic determinants of endophytism in the Arabidopsis root mycobiome.</title>
        <authorList>
            <person name="Mesny F."/>
            <person name="Miyauchi S."/>
            <person name="Thiergart T."/>
            <person name="Pickel B."/>
            <person name="Atanasova L."/>
            <person name="Karlsson M."/>
            <person name="Huettel B."/>
            <person name="Barry K.W."/>
            <person name="Haridas S."/>
            <person name="Chen C."/>
            <person name="Bauer D."/>
            <person name="Andreopoulos W."/>
            <person name="Pangilinan J."/>
            <person name="LaButti K."/>
            <person name="Riley R."/>
            <person name="Lipzen A."/>
            <person name="Clum A."/>
            <person name="Drula E."/>
            <person name="Henrissat B."/>
            <person name="Kohler A."/>
            <person name="Grigoriev I.V."/>
            <person name="Martin F.M."/>
            <person name="Hacquard S."/>
        </authorList>
    </citation>
    <scope>NUCLEOTIDE SEQUENCE</scope>
    <source>
        <strain evidence="2">MPI-CAGE-AT-0021</strain>
    </source>
</reference>
<keyword evidence="1" id="KW-1133">Transmembrane helix</keyword>
<gene>
    <name evidence="2" type="ORF">B0J13DRAFT_281563</name>
</gene>
<evidence type="ECO:0000313" key="2">
    <source>
        <dbReference type="EMBL" id="KAH7150027.1"/>
    </source>
</evidence>
<proteinExistence type="predicted"/>